<reference evidence="2 3" key="1">
    <citation type="journal article" date="2015" name="Proc. Natl. Acad. Sci. U.S.A.">
        <title>The resurrection genome of Boea hygrometrica: A blueprint for survival of dehydration.</title>
        <authorList>
            <person name="Xiao L."/>
            <person name="Yang G."/>
            <person name="Zhang L."/>
            <person name="Yang X."/>
            <person name="Zhao S."/>
            <person name="Ji Z."/>
            <person name="Zhou Q."/>
            <person name="Hu M."/>
            <person name="Wang Y."/>
            <person name="Chen M."/>
            <person name="Xu Y."/>
            <person name="Jin H."/>
            <person name="Xiao X."/>
            <person name="Hu G."/>
            <person name="Bao F."/>
            <person name="Hu Y."/>
            <person name="Wan P."/>
            <person name="Li L."/>
            <person name="Deng X."/>
            <person name="Kuang T."/>
            <person name="Xiang C."/>
            <person name="Zhu J.K."/>
            <person name="Oliver M.J."/>
            <person name="He Y."/>
        </authorList>
    </citation>
    <scope>NUCLEOTIDE SEQUENCE [LARGE SCALE GENOMIC DNA]</scope>
    <source>
        <strain evidence="3">cv. XS01</strain>
    </source>
</reference>
<dbReference type="AlphaFoldDB" id="A0A2Z7CPG8"/>
<name>A0A2Z7CPG8_9LAMI</name>
<dbReference type="Proteomes" id="UP000250235">
    <property type="component" value="Unassembled WGS sequence"/>
</dbReference>
<evidence type="ECO:0000313" key="2">
    <source>
        <dbReference type="EMBL" id="KZV47847.1"/>
    </source>
</evidence>
<feature type="region of interest" description="Disordered" evidence="1">
    <location>
        <begin position="271"/>
        <end position="295"/>
    </location>
</feature>
<organism evidence="2 3">
    <name type="scientific">Dorcoceras hygrometricum</name>
    <dbReference type="NCBI Taxonomy" id="472368"/>
    <lineage>
        <taxon>Eukaryota</taxon>
        <taxon>Viridiplantae</taxon>
        <taxon>Streptophyta</taxon>
        <taxon>Embryophyta</taxon>
        <taxon>Tracheophyta</taxon>
        <taxon>Spermatophyta</taxon>
        <taxon>Magnoliopsida</taxon>
        <taxon>eudicotyledons</taxon>
        <taxon>Gunneridae</taxon>
        <taxon>Pentapetalae</taxon>
        <taxon>asterids</taxon>
        <taxon>lamiids</taxon>
        <taxon>Lamiales</taxon>
        <taxon>Gesneriaceae</taxon>
        <taxon>Didymocarpoideae</taxon>
        <taxon>Trichosporeae</taxon>
        <taxon>Loxocarpinae</taxon>
        <taxon>Dorcoceras</taxon>
    </lineage>
</organism>
<evidence type="ECO:0000256" key="1">
    <source>
        <dbReference type="SAM" id="MobiDB-lite"/>
    </source>
</evidence>
<keyword evidence="3" id="KW-1185">Reference proteome</keyword>
<evidence type="ECO:0000313" key="3">
    <source>
        <dbReference type="Proteomes" id="UP000250235"/>
    </source>
</evidence>
<dbReference type="EMBL" id="KQ994567">
    <property type="protein sequence ID" value="KZV47847.1"/>
    <property type="molecule type" value="Genomic_DNA"/>
</dbReference>
<sequence>MGQVPTDLVFDARSAFSAGGGQLKTSCKKREMKFEFRLLNDILAKSVTVKAGSFDAVTHERFLLMRAIHCGLKINWSKLLFDILKEMVTPSSKQARGFAVHICVLLQGVPDLGLGEPKPFPHLKVLTAKTVGTYVAKNKNITVEEVVDEPVEKAMKKTAPKRRPAPSTTEPVAKKKRTTVGRVAPTENNLAIVTVAQDVEPISVIPAASPKVQRRRAPKCKLMLQKESDDETVDNINQQVIKETSVEEIEGTDVFQGVINEEELLVETDKVNEKETEMAKETETKKEKEIESVSTDKEKEIIEQTNDSEDADPLSKIPDDMMMPSVTAAEPTKITFGLGIQIKGVKEYDWYKASLPQINIADKGKASLGEMESSSQDPQPLTIKEDPAVVEVGANLQGKEVVDLTEEEVLV</sequence>
<feature type="region of interest" description="Disordered" evidence="1">
    <location>
        <begin position="153"/>
        <end position="176"/>
    </location>
</feature>
<evidence type="ECO:0008006" key="4">
    <source>
        <dbReference type="Google" id="ProtNLM"/>
    </source>
</evidence>
<dbReference type="OrthoDB" id="660555at2759"/>
<proteinExistence type="predicted"/>
<protein>
    <recommendedName>
        <fullName evidence="4">Splicing factor 3B subunit 1-like</fullName>
    </recommendedName>
</protein>
<accession>A0A2Z7CPG8</accession>
<gene>
    <name evidence="2" type="ORF">F511_39827</name>
</gene>